<feature type="transmembrane region" description="Helical" evidence="2">
    <location>
        <begin position="460"/>
        <end position="480"/>
    </location>
</feature>
<keyword evidence="2" id="KW-0472">Membrane</keyword>
<dbReference type="InterPro" id="IPR052246">
    <property type="entry name" value="Cell_Polariz_PKAAnc"/>
</dbReference>
<sequence length="485" mass="56092">MYEKQNEKYQSDYPNSHYLSNLNNLNKTNQSISLNRLPTLGEILANKTKSPVDLFTFYLFMRDVENKVDYVDFWFDLINHLNLCKHYIKGLRESIIRQSTYSDHTGAPTSHRQSNYRDSQPILDKSKHKSLSSSILLDLIINDNILEDNDSNRLSQFLRGDLNIENLDPKLKDLIEHYHNEENEKSPVLNANNSPSLKYSPNLNRHSPKIPSAEKRISSNSRLLDDEDVNSSNSFIDNQLDIGEADRAMSPKNYVSLQNQTPESVISPSLLEKLIKDSPGSVSNSFITRDNLKESTHNLLLKYFVEDSEKNLNLPHDMNSFIIKAIENDGRDDPDVFNHVKSYVFNKIENDHLPKFLNFMAIRNINHSNLLRIIIGFFFLFVGFWISFIFVFLDYRKGLRPVIIVPYLIAFYCLVSSIYLIDPVLVWLGYSESFSKGSRSSSLIKVRETFIRKLLLKRSLWVLFLILLCTAVLTILFSLVPGHRL</sequence>
<evidence type="ECO:0000256" key="1">
    <source>
        <dbReference type="SAM" id="MobiDB-lite"/>
    </source>
</evidence>
<dbReference type="OrthoDB" id="5584247at2759"/>
<evidence type="ECO:0000259" key="3">
    <source>
        <dbReference type="SMART" id="SM00315"/>
    </source>
</evidence>
<keyword evidence="2" id="KW-1133">Transmembrane helix</keyword>
<feature type="region of interest" description="Disordered" evidence="1">
    <location>
        <begin position="199"/>
        <end position="219"/>
    </location>
</feature>
<dbReference type="PANTHER" id="PTHR13155:SF1">
    <property type="entry name" value="A-KINASE ANCHOR PROTEIN 10, MITOCHONDRIAL"/>
    <property type="match status" value="1"/>
</dbReference>
<dbReference type="GeneID" id="30985884"/>
<keyword evidence="5" id="KW-1185">Reference proteome</keyword>
<dbReference type="InterPro" id="IPR044926">
    <property type="entry name" value="RGS_subdomain_2"/>
</dbReference>
<dbReference type="GO" id="GO:0005886">
    <property type="term" value="C:plasma membrane"/>
    <property type="evidence" value="ECO:0007669"/>
    <property type="project" value="TreeGrafter"/>
</dbReference>
<feature type="region of interest" description="Disordered" evidence="1">
    <location>
        <begin position="102"/>
        <end position="125"/>
    </location>
</feature>
<protein>
    <recommendedName>
        <fullName evidence="3">RGS domain-containing protein</fullName>
    </recommendedName>
</protein>
<dbReference type="GO" id="GO:0008104">
    <property type="term" value="P:intracellular protein localization"/>
    <property type="evidence" value="ECO:0007669"/>
    <property type="project" value="TreeGrafter"/>
</dbReference>
<feature type="compositionally biased region" description="Polar residues" evidence="1">
    <location>
        <begin position="102"/>
        <end position="118"/>
    </location>
</feature>
<dbReference type="EMBL" id="KV453913">
    <property type="protein sequence ID" value="ODV78567.1"/>
    <property type="molecule type" value="Genomic_DNA"/>
</dbReference>
<evidence type="ECO:0000313" key="4">
    <source>
        <dbReference type="EMBL" id="ODV78567.1"/>
    </source>
</evidence>
<name>A0A1E4SGC8_9ASCO</name>
<accession>A0A1E4SGC8</accession>
<dbReference type="Proteomes" id="UP000094285">
    <property type="component" value="Unassembled WGS sequence"/>
</dbReference>
<feature type="domain" description="RGS" evidence="3">
    <location>
        <begin position="39"/>
        <end position="366"/>
    </location>
</feature>
<dbReference type="Gene3D" id="1.10.167.10">
    <property type="entry name" value="Regulator of G-protein Signalling 4, domain 2"/>
    <property type="match status" value="1"/>
</dbReference>
<dbReference type="SUPFAM" id="SSF48097">
    <property type="entry name" value="Regulator of G-protein signaling, RGS"/>
    <property type="match status" value="1"/>
</dbReference>
<gene>
    <name evidence="4" type="ORF">CANTADRAFT_90889</name>
</gene>
<evidence type="ECO:0000313" key="5">
    <source>
        <dbReference type="Proteomes" id="UP000094285"/>
    </source>
</evidence>
<organism evidence="4 5">
    <name type="scientific">Suhomyces tanzawaensis NRRL Y-17324</name>
    <dbReference type="NCBI Taxonomy" id="984487"/>
    <lineage>
        <taxon>Eukaryota</taxon>
        <taxon>Fungi</taxon>
        <taxon>Dikarya</taxon>
        <taxon>Ascomycota</taxon>
        <taxon>Saccharomycotina</taxon>
        <taxon>Pichiomycetes</taxon>
        <taxon>Debaryomycetaceae</taxon>
        <taxon>Suhomyces</taxon>
    </lineage>
</organism>
<dbReference type="PANTHER" id="PTHR13155">
    <property type="entry name" value="A-KINASE ANCHOR PROTEINS"/>
    <property type="match status" value="1"/>
</dbReference>
<evidence type="ECO:0000256" key="2">
    <source>
        <dbReference type="SAM" id="Phobius"/>
    </source>
</evidence>
<feature type="transmembrane region" description="Helical" evidence="2">
    <location>
        <begin position="370"/>
        <end position="392"/>
    </location>
</feature>
<reference evidence="5" key="1">
    <citation type="submission" date="2016-05" db="EMBL/GenBank/DDBJ databases">
        <title>Comparative genomics of biotechnologically important yeasts.</title>
        <authorList>
            <consortium name="DOE Joint Genome Institute"/>
            <person name="Riley R."/>
            <person name="Haridas S."/>
            <person name="Wolfe K.H."/>
            <person name="Lopes M.R."/>
            <person name="Hittinger C.T."/>
            <person name="Goker M."/>
            <person name="Salamov A."/>
            <person name="Wisecaver J."/>
            <person name="Long T.M."/>
            <person name="Aerts A.L."/>
            <person name="Barry K."/>
            <person name="Choi C."/>
            <person name="Clum A."/>
            <person name="Coughlan A.Y."/>
            <person name="Deshpande S."/>
            <person name="Douglass A.P."/>
            <person name="Hanson S.J."/>
            <person name="Klenk H.-P."/>
            <person name="Labutti K."/>
            <person name="Lapidus A."/>
            <person name="Lindquist E."/>
            <person name="Lipzen A."/>
            <person name="Meier-Kolthoff J.P."/>
            <person name="Ohm R.A."/>
            <person name="Otillar R.P."/>
            <person name="Pangilinan J."/>
            <person name="Peng Y."/>
            <person name="Rokas A."/>
            <person name="Rosa C.A."/>
            <person name="Scheuner C."/>
            <person name="Sibirny A.A."/>
            <person name="Slot J.C."/>
            <person name="Stielow J.B."/>
            <person name="Sun H."/>
            <person name="Kurtzman C.P."/>
            <person name="Blackwell M."/>
            <person name="Grigoriev I.V."/>
            <person name="Jeffries T.W."/>
        </authorList>
    </citation>
    <scope>NUCLEOTIDE SEQUENCE [LARGE SCALE GENOMIC DNA]</scope>
    <source>
        <strain evidence="5">NRRL Y-17324</strain>
    </source>
</reference>
<dbReference type="SMART" id="SM00315">
    <property type="entry name" value="RGS"/>
    <property type="match status" value="1"/>
</dbReference>
<dbReference type="RefSeq" id="XP_020063689.1">
    <property type="nucleotide sequence ID" value="XM_020211748.1"/>
</dbReference>
<feature type="transmembrane region" description="Helical" evidence="2">
    <location>
        <begin position="404"/>
        <end position="430"/>
    </location>
</feature>
<dbReference type="InterPro" id="IPR016137">
    <property type="entry name" value="RGS"/>
</dbReference>
<proteinExistence type="predicted"/>
<dbReference type="InterPro" id="IPR036305">
    <property type="entry name" value="RGS_sf"/>
</dbReference>
<keyword evidence="2" id="KW-0812">Transmembrane</keyword>
<dbReference type="Pfam" id="PF00615">
    <property type="entry name" value="RGS"/>
    <property type="match status" value="1"/>
</dbReference>
<dbReference type="STRING" id="984487.A0A1E4SGC8"/>
<dbReference type="AlphaFoldDB" id="A0A1E4SGC8"/>